<feature type="domain" description="HTH araC/xylS-type" evidence="4">
    <location>
        <begin position="36"/>
        <end position="114"/>
    </location>
</feature>
<keyword evidence="6" id="KW-1185">Reference proteome</keyword>
<dbReference type="EMBL" id="LXEW01000009">
    <property type="protein sequence ID" value="OAT54598.1"/>
    <property type="molecule type" value="Genomic_DNA"/>
</dbReference>
<evidence type="ECO:0000313" key="6">
    <source>
        <dbReference type="Proteomes" id="UP000078224"/>
    </source>
</evidence>
<dbReference type="Gene3D" id="1.10.10.60">
    <property type="entry name" value="Homeodomain-like"/>
    <property type="match status" value="1"/>
</dbReference>
<proteinExistence type="predicted"/>
<dbReference type="PATRIC" id="fig|1354272.4.peg.303"/>
<dbReference type="OrthoDB" id="1050625at2"/>
<gene>
    <name evidence="5" type="ORF">M998_0292</name>
</gene>
<protein>
    <submittedName>
        <fullName evidence="5">AraC family transcriptional regulator</fullName>
    </submittedName>
</protein>
<accession>A0A1B7K378</accession>
<sequence>MIADCLENSRKAQLCWKFWALVTEYCKARRDVQFYAQKLAITPFYLSKITQDFFNDPPKALIDRQVVLEIKALHDVGKLSIKQIAEQLNFEDTSYLCCYFKRKTGMTLSEFKKYRHNNSRIKIN</sequence>
<dbReference type="SMART" id="SM00342">
    <property type="entry name" value="HTH_ARAC"/>
    <property type="match status" value="1"/>
</dbReference>
<evidence type="ECO:0000313" key="5">
    <source>
        <dbReference type="EMBL" id="OAT54598.1"/>
    </source>
</evidence>
<keyword evidence="3" id="KW-0804">Transcription</keyword>
<dbReference type="PANTHER" id="PTHR43280">
    <property type="entry name" value="ARAC-FAMILY TRANSCRIPTIONAL REGULATOR"/>
    <property type="match status" value="1"/>
</dbReference>
<dbReference type="Proteomes" id="UP000078224">
    <property type="component" value="Unassembled WGS sequence"/>
</dbReference>
<keyword evidence="1" id="KW-0805">Transcription regulation</keyword>
<dbReference type="InterPro" id="IPR018060">
    <property type="entry name" value="HTH_AraC"/>
</dbReference>
<dbReference type="PROSITE" id="PS01124">
    <property type="entry name" value="HTH_ARAC_FAMILY_2"/>
    <property type="match status" value="1"/>
</dbReference>
<keyword evidence="2" id="KW-0238">DNA-binding</keyword>
<evidence type="ECO:0000256" key="2">
    <source>
        <dbReference type="ARBA" id="ARBA00023125"/>
    </source>
</evidence>
<evidence type="ECO:0000259" key="4">
    <source>
        <dbReference type="PROSITE" id="PS01124"/>
    </source>
</evidence>
<dbReference type="GO" id="GO:0043565">
    <property type="term" value="F:sequence-specific DNA binding"/>
    <property type="evidence" value="ECO:0007669"/>
    <property type="project" value="InterPro"/>
</dbReference>
<dbReference type="PANTHER" id="PTHR43280:SF32">
    <property type="entry name" value="TRANSCRIPTIONAL REGULATORY PROTEIN"/>
    <property type="match status" value="1"/>
</dbReference>
<dbReference type="InterPro" id="IPR009057">
    <property type="entry name" value="Homeodomain-like_sf"/>
</dbReference>
<dbReference type="SUPFAM" id="SSF46689">
    <property type="entry name" value="Homeodomain-like"/>
    <property type="match status" value="1"/>
</dbReference>
<dbReference type="GO" id="GO:0003700">
    <property type="term" value="F:DNA-binding transcription factor activity"/>
    <property type="evidence" value="ECO:0007669"/>
    <property type="project" value="InterPro"/>
</dbReference>
<name>A0A1B7K378_9GAMM</name>
<evidence type="ECO:0000256" key="3">
    <source>
        <dbReference type="ARBA" id="ARBA00023163"/>
    </source>
</evidence>
<evidence type="ECO:0000256" key="1">
    <source>
        <dbReference type="ARBA" id="ARBA00023015"/>
    </source>
</evidence>
<dbReference type="RefSeq" id="WP_082912985.1">
    <property type="nucleotide sequence ID" value="NZ_LXEW01000009.1"/>
</dbReference>
<comment type="caution">
    <text evidence="5">The sequence shown here is derived from an EMBL/GenBank/DDBJ whole genome shotgun (WGS) entry which is preliminary data.</text>
</comment>
<dbReference type="AlphaFoldDB" id="A0A1B7K378"/>
<reference evidence="5 6" key="1">
    <citation type="submission" date="2016-04" db="EMBL/GenBank/DDBJ databases">
        <title>ATOL: Assembling a taxonomically balanced genome-scale reconstruction of the evolutionary history of the Enterobacteriaceae.</title>
        <authorList>
            <person name="Plunkett G.III."/>
            <person name="Neeno-Eckwall E.C."/>
            <person name="Glasner J.D."/>
            <person name="Perna N.T."/>
        </authorList>
    </citation>
    <scope>NUCLEOTIDE SEQUENCE [LARGE SCALE GENOMIC DNA]</scope>
    <source>
        <strain evidence="5 6">ATCC 35613</strain>
    </source>
</reference>
<dbReference type="Pfam" id="PF12833">
    <property type="entry name" value="HTH_18"/>
    <property type="match status" value="1"/>
</dbReference>
<organism evidence="5 6">
    <name type="scientific">Providencia heimbachae ATCC 35613</name>
    <dbReference type="NCBI Taxonomy" id="1354272"/>
    <lineage>
        <taxon>Bacteria</taxon>
        <taxon>Pseudomonadati</taxon>
        <taxon>Pseudomonadota</taxon>
        <taxon>Gammaproteobacteria</taxon>
        <taxon>Enterobacterales</taxon>
        <taxon>Morganellaceae</taxon>
        <taxon>Providencia</taxon>
    </lineage>
</organism>